<keyword evidence="1" id="KW-1133">Transmembrane helix</keyword>
<gene>
    <name evidence="3" type="ORF">g.41481</name>
    <name evidence="4" type="ORF">g.41483</name>
    <name evidence="2" type="ORF">g.41485</name>
    <name evidence="6" type="ORF">g.41487</name>
    <name evidence="5" type="ORF">g.41489</name>
</gene>
<protein>
    <recommendedName>
        <fullName evidence="7">UPAR/Ly6 domain-containing protein</fullName>
    </recommendedName>
</protein>
<evidence type="ECO:0008006" key="7">
    <source>
        <dbReference type="Google" id="ProtNLM"/>
    </source>
</evidence>
<dbReference type="EMBL" id="GEBQ01011158">
    <property type="protein sequence ID" value="JAT28819.1"/>
    <property type="molecule type" value="Transcribed_RNA"/>
</dbReference>
<dbReference type="EMBL" id="GEBQ01006686">
    <property type="protein sequence ID" value="JAT33291.1"/>
    <property type="molecule type" value="Transcribed_RNA"/>
</dbReference>
<dbReference type="EMBL" id="GEBQ01006416">
    <property type="protein sequence ID" value="JAT33561.1"/>
    <property type="molecule type" value="Transcribed_RNA"/>
</dbReference>
<accession>A0A1B6MBI7</accession>
<reference evidence="3" key="1">
    <citation type="submission" date="2015-11" db="EMBL/GenBank/DDBJ databases">
        <title>De novo transcriptome assembly of four potential Pierce s Disease insect vectors from Arizona vineyards.</title>
        <authorList>
            <person name="Tassone E.E."/>
        </authorList>
    </citation>
    <scope>NUCLEOTIDE SEQUENCE</scope>
</reference>
<evidence type="ECO:0000256" key="1">
    <source>
        <dbReference type="SAM" id="Phobius"/>
    </source>
</evidence>
<organism evidence="3">
    <name type="scientific">Graphocephala atropunctata</name>
    <dbReference type="NCBI Taxonomy" id="36148"/>
    <lineage>
        <taxon>Eukaryota</taxon>
        <taxon>Metazoa</taxon>
        <taxon>Ecdysozoa</taxon>
        <taxon>Arthropoda</taxon>
        <taxon>Hexapoda</taxon>
        <taxon>Insecta</taxon>
        <taxon>Pterygota</taxon>
        <taxon>Neoptera</taxon>
        <taxon>Paraneoptera</taxon>
        <taxon>Hemiptera</taxon>
        <taxon>Auchenorrhyncha</taxon>
        <taxon>Membracoidea</taxon>
        <taxon>Cicadellidae</taxon>
        <taxon>Cicadellinae</taxon>
        <taxon>Cicadellini</taxon>
        <taxon>Graphocephala</taxon>
    </lineage>
</organism>
<name>A0A1B6MBI7_9HEMI</name>
<dbReference type="CDD" id="cd00117">
    <property type="entry name" value="TFP"/>
    <property type="match status" value="1"/>
</dbReference>
<dbReference type="InterPro" id="IPR045860">
    <property type="entry name" value="Snake_toxin-like_sf"/>
</dbReference>
<keyword evidence="1" id="KW-0472">Membrane</keyword>
<dbReference type="EMBL" id="GEBQ01000631">
    <property type="protein sequence ID" value="JAT39346.1"/>
    <property type="molecule type" value="Transcribed_RNA"/>
</dbReference>
<sequence length="137" mass="14659">MDHLGSMVRISGLLLVVIFTLFALFVIPTSSLKCYQCGQYTDGVGSITPCINYTERLHLKDCPLATSQQCIKYVSEGSTVRDCAPAECVERGEGWGTKVFCCSEDGCNAATTTTQAETATSVVVATLLPAILHMVAN</sequence>
<keyword evidence="1" id="KW-0812">Transmembrane</keyword>
<dbReference type="GO" id="GO:0098552">
    <property type="term" value="C:side of membrane"/>
    <property type="evidence" value="ECO:0007669"/>
    <property type="project" value="UniProtKB-KW"/>
</dbReference>
<dbReference type="EMBL" id="GEBQ01003485">
    <property type="protein sequence ID" value="JAT36492.1"/>
    <property type="molecule type" value="Transcribed_RNA"/>
</dbReference>
<feature type="transmembrane region" description="Helical" evidence="1">
    <location>
        <begin position="7"/>
        <end position="27"/>
    </location>
</feature>
<evidence type="ECO:0000313" key="2">
    <source>
        <dbReference type="EMBL" id="JAT28819.1"/>
    </source>
</evidence>
<evidence type="ECO:0000313" key="3">
    <source>
        <dbReference type="EMBL" id="JAT33291.1"/>
    </source>
</evidence>
<evidence type="ECO:0000313" key="5">
    <source>
        <dbReference type="EMBL" id="JAT36492.1"/>
    </source>
</evidence>
<dbReference type="AlphaFoldDB" id="A0A1B6MBI7"/>
<dbReference type="SUPFAM" id="SSF57302">
    <property type="entry name" value="Snake toxin-like"/>
    <property type="match status" value="1"/>
</dbReference>
<evidence type="ECO:0000313" key="6">
    <source>
        <dbReference type="EMBL" id="JAT39346.1"/>
    </source>
</evidence>
<proteinExistence type="predicted"/>
<evidence type="ECO:0000313" key="4">
    <source>
        <dbReference type="EMBL" id="JAT33561.1"/>
    </source>
</evidence>